<comment type="caution">
    <text evidence="2">The sequence shown here is derived from an EMBL/GenBank/DDBJ whole genome shotgun (WGS) entry which is preliminary data.</text>
</comment>
<organism evidence="2 3">
    <name type="scientific">Acorus calamus</name>
    <name type="common">Sweet flag</name>
    <dbReference type="NCBI Taxonomy" id="4465"/>
    <lineage>
        <taxon>Eukaryota</taxon>
        <taxon>Viridiplantae</taxon>
        <taxon>Streptophyta</taxon>
        <taxon>Embryophyta</taxon>
        <taxon>Tracheophyta</taxon>
        <taxon>Spermatophyta</taxon>
        <taxon>Magnoliopsida</taxon>
        <taxon>Liliopsida</taxon>
        <taxon>Acoraceae</taxon>
        <taxon>Acorus</taxon>
    </lineage>
</organism>
<gene>
    <name evidence="2" type="ORF">QJS10_CPB20g00084</name>
</gene>
<accession>A0AAV9CAC9</accession>
<keyword evidence="3" id="KW-1185">Reference proteome</keyword>
<feature type="compositionally biased region" description="Basic and acidic residues" evidence="1">
    <location>
        <begin position="93"/>
        <end position="103"/>
    </location>
</feature>
<dbReference type="GO" id="GO:0009507">
    <property type="term" value="C:chloroplast"/>
    <property type="evidence" value="ECO:0007669"/>
    <property type="project" value="TreeGrafter"/>
</dbReference>
<dbReference type="Proteomes" id="UP001180020">
    <property type="component" value="Unassembled WGS sequence"/>
</dbReference>
<proteinExistence type="predicted"/>
<evidence type="ECO:0000313" key="2">
    <source>
        <dbReference type="EMBL" id="KAK1285911.1"/>
    </source>
</evidence>
<name>A0AAV9CAC9_ACOCL</name>
<evidence type="ECO:0000256" key="1">
    <source>
        <dbReference type="SAM" id="MobiDB-lite"/>
    </source>
</evidence>
<evidence type="ECO:0000313" key="3">
    <source>
        <dbReference type="Proteomes" id="UP001180020"/>
    </source>
</evidence>
<feature type="region of interest" description="Disordered" evidence="1">
    <location>
        <begin position="84"/>
        <end position="103"/>
    </location>
</feature>
<dbReference type="EMBL" id="JAUJYO010000020">
    <property type="protein sequence ID" value="KAK1285911.1"/>
    <property type="molecule type" value="Genomic_DNA"/>
</dbReference>
<reference evidence="2" key="1">
    <citation type="journal article" date="2023" name="Nat. Commun.">
        <title>Diploid and tetraploid genomes of Acorus and the evolution of monocots.</title>
        <authorList>
            <person name="Ma L."/>
            <person name="Liu K.W."/>
            <person name="Li Z."/>
            <person name="Hsiao Y.Y."/>
            <person name="Qi Y."/>
            <person name="Fu T."/>
            <person name="Tang G.D."/>
            <person name="Zhang D."/>
            <person name="Sun W.H."/>
            <person name="Liu D.K."/>
            <person name="Li Y."/>
            <person name="Chen G.Z."/>
            <person name="Liu X.D."/>
            <person name="Liao X.Y."/>
            <person name="Jiang Y.T."/>
            <person name="Yu X."/>
            <person name="Hao Y."/>
            <person name="Huang J."/>
            <person name="Zhao X.W."/>
            <person name="Ke S."/>
            <person name="Chen Y.Y."/>
            <person name="Wu W.L."/>
            <person name="Hsu J.L."/>
            <person name="Lin Y.F."/>
            <person name="Huang M.D."/>
            <person name="Li C.Y."/>
            <person name="Huang L."/>
            <person name="Wang Z.W."/>
            <person name="Zhao X."/>
            <person name="Zhong W.Y."/>
            <person name="Peng D.H."/>
            <person name="Ahmad S."/>
            <person name="Lan S."/>
            <person name="Zhang J.S."/>
            <person name="Tsai W.C."/>
            <person name="Van de Peer Y."/>
            <person name="Liu Z.J."/>
        </authorList>
    </citation>
    <scope>NUCLEOTIDE SEQUENCE</scope>
    <source>
        <strain evidence="2">CP</strain>
    </source>
</reference>
<protein>
    <submittedName>
        <fullName evidence="2">Uncharacterized protein</fullName>
    </submittedName>
</protein>
<reference evidence="2" key="2">
    <citation type="submission" date="2023-06" db="EMBL/GenBank/DDBJ databases">
        <authorList>
            <person name="Ma L."/>
            <person name="Liu K.-W."/>
            <person name="Li Z."/>
            <person name="Hsiao Y.-Y."/>
            <person name="Qi Y."/>
            <person name="Fu T."/>
            <person name="Tang G."/>
            <person name="Zhang D."/>
            <person name="Sun W.-H."/>
            <person name="Liu D.-K."/>
            <person name="Li Y."/>
            <person name="Chen G.-Z."/>
            <person name="Liu X.-D."/>
            <person name="Liao X.-Y."/>
            <person name="Jiang Y.-T."/>
            <person name="Yu X."/>
            <person name="Hao Y."/>
            <person name="Huang J."/>
            <person name="Zhao X.-W."/>
            <person name="Ke S."/>
            <person name="Chen Y.-Y."/>
            <person name="Wu W.-L."/>
            <person name="Hsu J.-L."/>
            <person name="Lin Y.-F."/>
            <person name="Huang M.-D."/>
            <person name="Li C.-Y."/>
            <person name="Huang L."/>
            <person name="Wang Z.-W."/>
            <person name="Zhao X."/>
            <person name="Zhong W.-Y."/>
            <person name="Peng D.-H."/>
            <person name="Ahmad S."/>
            <person name="Lan S."/>
            <person name="Zhang J.-S."/>
            <person name="Tsai W.-C."/>
            <person name="Van De Peer Y."/>
            <person name="Liu Z.-J."/>
        </authorList>
    </citation>
    <scope>NUCLEOTIDE SEQUENCE</scope>
    <source>
        <strain evidence="2">CP</strain>
        <tissue evidence="2">Leaves</tissue>
    </source>
</reference>
<sequence>METHHFCKPKPLPTYQTHLPRNPNLHIHHKTRPLVLKPPPTTRLRVTSSKPDHEPPLDPGRPIPDPPLDDEVGLVEEAEVLEGMEEEAMAGDDVGRGPGDYDRRAHLFDESSRVFRTLKEIDDPAHQG</sequence>
<feature type="compositionally biased region" description="Pro residues" evidence="1">
    <location>
        <begin position="57"/>
        <end position="66"/>
    </location>
</feature>
<dbReference type="PANTHER" id="PTHR37758:SF1">
    <property type="entry name" value="OS03G0334300 PROTEIN"/>
    <property type="match status" value="1"/>
</dbReference>
<feature type="region of interest" description="Disordered" evidence="1">
    <location>
        <begin position="1"/>
        <end position="70"/>
    </location>
</feature>
<dbReference type="PANTHER" id="PTHR37758">
    <property type="entry name" value="OS03G0334300 PROTEIN"/>
    <property type="match status" value="1"/>
</dbReference>
<dbReference type="AlphaFoldDB" id="A0AAV9CAC9"/>